<organism evidence="2 3">
    <name type="scientific">Spirosoma endbachense</name>
    <dbReference type="NCBI Taxonomy" id="2666025"/>
    <lineage>
        <taxon>Bacteria</taxon>
        <taxon>Pseudomonadati</taxon>
        <taxon>Bacteroidota</taxon>
        <taxon>Cytophagia</taxon>
        <taxon>Cytophagales</taxon>
        <taxon>Cytophagaceae</taxon>
        <taxon>Spirosoma</taxon>
    </lineage>
</organism>
<proteinExistence type="predicted"/>
<sequence>MSIQILPTDTLFRDSPDAGHPQCLCSRCGKKLEEWHHPIRAWPEKQNAEYRFHLACIGLGKDRTKEEWEAENEAFYDDIDFP</sequence>
<name>A0A6P1W5E3_9BACT</name>
<keyword evidence="3" id="KW-1185">Reference proteome</keyword>
<dbReference type="RefSeq" id="WP_162389650.1">
    <property type="nucleotide sequence ID" value="NZ_CP045997.1"/>
</dbReference>
<protein>
    <submittedName>
        <fullName evidence="2">Uncharacterized protein</fullName>
    </submittedName>
</protein>
<accession>A0A6P1W5E3</accession>
<dbReference type="Proteomes" id="UP000464577">
    <property type="component" value="Chromosome"/>
</dbReference>
<evidence type="ECO:0000313" key="3">
    <source>
        <dbReference type="Proteomes" id="UP000464577"/>
    </source>
</evidence>
<gene>
    <name evidence="2" type="ORF">GJR95_31410</name>
</gene>
<reference evidence="2 3" key="1">
    <citation type="submission" date="2019-11" db="EMBL/GenBank/DDBJ databases">
        <title>Spirosoma endbachense sp. nov., isolated from a natural salt meadow.</title>
        <authorList>
            <person name="Rojas J."/>
            <person name="Ambika Manirajan B."/>
            <person name="Ratering S."/>
            <person name="Suarez C."/>
            <person name="Geissler-Plaum R."/>
            <person name="Schnell S."/>
        </authorList>
    </citation>
    <scope>NUCLEOTIDE SEQUENCE [LARGE SCALE GENOMIC DNA]</scope>
    <source>
        <strain evidence="2 3">I-24</strain>
    </source>
</reference>
<dbReference type="EMBL" id="CP045997">
    <property type="protein sequence ID" value="QHV99247.1"/>
    <property type="molecule type" value="Genomic_DNA"/>
</dbReference>
<evidence type="ECO:0000313" key="2">
    <source>
        <dbReference type="EMBL" id="QHV99247.1"/>
    </source>
</evidence>
<dbReference type="KEGG" id="senf:GJR95_31410"/>
<evidence type="ECO:0000256" key="1">
    <source>
        <dbReference type="SAM" id="MobiDB-lite"/>
    </source>
</evidence>
<dbReference type="AlphaFoldDB" id="A0A6P1W5E3"/>
<feature type="region of interest" description="Disordered" evidence="1">
    <location>
        <begin position="1"/>
        <end position="20"/>
    </location>
</feature>